<dbReference type="PANTHER" id="PTHR10900">
    <property type="entry name" value="PERIOSTIN-RELATED"/>
    <property type="match status" value="1"/>
</dbReference>
<dbReference type="SUPFAM" id="SSF82153">
    <property type="entry name" value="FAS1 domain"/>
    <property type="match status" value="2"/>
</dbReference>
<evidence type="ECO:0000259" key="2">
    <source>
        <dbReference type="PROSITE" id="PS50213"/>
    </source>
</evidence>
<dbReference type="GO" id="GO:0016236">
    <property type="term" value="P:macroautophagy"/>
    <property type="evidence" value="ECO:0007669"/>
    <property type="project" value="TreeGrafter"/>
</dbReference>
<evidence type="ECO:0000313" key="4">
    <source>
        <dbReference type="Proteomes" id="UP001286456"/>
    </source>
</evidence>
<dbReference type="InterPro" id="IPR050904">
    <property type="entry name" value="Adhesion/Biosynth-related"/>
</dbReference>
<dbReference type="GO" id="GO:0000329">
    <property type="term" value="C:fungal-type vacuole membrane"/>
    <property type="evidence" value="ECO:0007669"/>
    <property type="project" value="TreeGrafter"/>
</dbReference>
<organism evidence="3 4">
    <name type="scientific">Cercophora scortea</name>
    <dbReference type="NCBI Taxonomy" id="314031"/>
    <lineage>
        <taxon>Eukaryota</taxon>
        <taxon>Fungi</taxon>
        <taxon>Dikarya</taxon>
        <taxon>Ascomycota</taxon>
        <taxon>Pezizomycotina</taxon>
        <taxon>Sordariomycetes</taxon>
        <taxon>Sordariomycetidae</taxon>
        <taxon>Sordariales</taxon>
        <taxon>Lasiosphaeriaceae</taxon>
        <taxon>Cercophora</taxon>
    </lineage>
</organism>
<dbReference type="InterPro" id="IPR036378">
    <property type="entry name" value="FAS1_dom_sf"/>
</dbReference>
<sequence length="384" mass="39625">MKLAKHLLAMPIAVGISAQTFSDVLSDPNAALELLNSYLAGEEALFALLSTAKDITVLAPSNEALYRLENDEAMIARFAADPGMMGAFLKYHVFSGVWYSSSFTAAKSPVTFVPTMLNDTAFTNVTGGQRVKARAKNGEVVLYSGMLTQTPIRSANYNFSGGTIHIIDRVLTIPANITDTLVSANLTAAAGALKVAKMAQGIGQGNQVTVLAPDNDAFNAIGKVIGAMSTADLAAVMGYHVIPGQALYSDMIKNGSTETTTTQNEAVLFRVEDGAIFVNGARVIQTDILFDNGVIHMLDGVLNPQNTSAAPNPTAATQAPAFSGAGTTNGVPFTSGIGTPTSAGPTATVTDLGPLPVAGAPVPLRTGAVRAALLFGGAAMFVNA</sequence>
<accession>A0AAE0MD63</accession>
<dbReference type="Proteomes" id="UP001286456">
    <property type="component" value="Unassembled WGS sequence"/>
</dbReference>
<dbReference type="Pfam" id="PF02469">
    <property type="entry name" value="Fasciclin"/>
    <property type="match status" value="2"/>
</dbReference>
<dbReference type="Gene3D" id="2.30.180.10">
    <property type="entry name" value="FAS1 domain"/>
    <property type="match status" value="2"/>
</dbReference>
<dbReference type="PANTHER" id="PTHR10900:SF77">
    <property type="entry name" value="FI19380P1"/>
    <property type="match status" value="1"/>
</dbReference>
<evidence type="ECO:0000256" key="1">
    <source>
        <dbReference type="SAM" id="SignalP"/>
    </source>
</evidence>
<dbReference type="PROSITE" id="PS50213">
    <property type="entry name" value="FAS1"/>
    <property type="match status" value="2"/>
</dbReference>
<feature type="domain" description="FAS1" evidence="2">
    <location>
        <begin position="18"/>
        <end position="171"/>
    </location>
</feature>
<keyword evidence="1" id="KW-0732">Signal</keyword>
<feature type="chain" id="PRO_5042175816" evidence="1">
    <location>
        <begin position="19"/>
        <end position="384"/>
    </location>
</feature>
<dbReference type="AlphaFoldDB" id="A0AAE0MD63"/>
<protein>
    <submittedName>
        <fullName evidence="3">FAS1 domain-containing protein</fullName>
    </submittedName>
</protein>
<dbReference type="SMART" id="SM00554">
    <property type="entry name" value="FAS1"/>
    <property type="match status" value="2"/>
</dbReference>
<dbReference type="InterPro" id="IPR000782">
    <property type="entry name" value="FAS1_domain"/>
</dbReference>
<name>A0AAE0MD63_9PEZI</name>
<reference evidence="3" key="1">
    <citation type="journal article" date="2023" name="Mol. Phylogenet. Evol.">
        <title>Genome-scale phylogeny and comparative genomics of the fungal order Sordariales.</title>
        <authorList>
            <person name="Hensen N."/>
            <person name="Bonometti L."/>
            <person name="Westerberg I."/>
            <person name="Brannstrom I.O."/>
            <person name="Guillou S."/>
            <person name="Cros-Aarteil S."/>
            <person name="Calhoun S."/>
            <person name="Haridas S."/>
            <person name="Kuo A."/>
            <person name="Mondo S."/>
            <person name="Pangilinan J."/>
            <person name="Riley R."/>
            <person name="LaButti K."/>
            <person name="Andreopoulos B."/>
            <person name="Lipzen A."/>
            <person name="Chen C."/>
            <person name="Yan M."/>
            <person name="Daum C."/>
            <person name="Ng V."/>
            <person name="Clum A."/>
            <person name="Steindorff A."/>
            <person name="Ohm R.A."/>
            <person name="Martin F."/>
            <person name="Silar P."/>
            <person name="Natvig D.O."/>
            <person name="Lalanne C."/>
            <person name="Gautier V."/>
            <person name="Ament-Velasquez S.L."/>
            <person name="Kruys A."/>
            <person name="Hutchinson M.I."/>
            <person name="Powell A.J."/>
            <person name="Barry K."/>
            <person name="Miller A.N."/>
            <person name="Grigoriev I.V."/>
            <person name="Debuchy R."/>
            <person name="Gladieux P."/>
            <person name="Hiltunen Thoren M."/>
            <person name="Johannesson H."/>
        </authorList>
    </citation>
    <scope>NUCLEOTIDE SEQUENCE</scope>
    <source>
        <strain evidence="3">SMH4131-1</strain>
    </source>
</reference>
<evidence type="ECO:0000313" key="3">
    <source>
        <dbReference type="EMBL" id="KAK3328097.1"/>
    </source>
</evidence>
<gene>
    <name evidence="3" type="ORF">B0T19DRAFT_400892</name>
</gene>
<reference evidence="3" key="2">
    <citation type="submission" date="2023-06" db="EMBL/GenBank/DDBJ databases">
        <authorList>
            <consortium name="Lawrence Berkeley National Laboratory"/>
            <person name="Haridas S."/>
            <person name="Hensen N."/>
            <person name="Bonometti L."/>
            <person name="Westerberg I."/>
            <person name="Brannstrom I.O."/>
            <person name="Guillou S."/>
            <person name="Cros-Aarteil S."/>
            <person name="Calhoun S."/>
            <person name="Kuo A."/>
            <person name="Mondo S."/>
            <person name="Pangilinan J."/>
            <person name="Riley R."/>
            <person name="Labutti K."/>
            <person name="Andreopoulos B."/>
            <person name="Lipzen A."/>
            <person name="Chen C."/>
            <person name="Yanf M."/>
            <person name="Daum C."/>
            <person name="Ng V."/>
            <person name="Clum A."/>
            <person name="Steindorff A."/>
            <person name="Ohm R."/>
            <person name="Martin F."/>
            <person name="Silar P."/>
            <person name="Natvig D."/>
            <person name="Lalanne C."/>
            <person name="Gautier V."/>
            <person name="Ament-Velasquez S.L."/>
            <person name="Kruys A."/>
            <person name="Hutchinson M.I."/>
            <person name="Powell A.J."/>
            <person name="Barry K."/>
            <person name="Miller A.N."/>
            <person name="Grigoriev I.V."/>
            <person name="Debuchy R."/>
            <person name="Gladieux P."/>
            <person name="Thoren M.H."/>
            <person name="Johannesson H."/>
        </authorList>
    </citation>
    <scope>NUCLEOTIDE SEQUENCE</scope>
    <source>
        <strain evidence="3">SMH4131-1</strain>
    </source>
</reference>
<feature type="domain" description="FAS1" evidence="2">
    <location>
        <begin position="174"/>
        <end position="302"/>
    </location>
</feature>
<keyword evidence="4" id="KW-1185">Reference proteome</keyword>
<feature type="signal peptide" evidence="1">
    <location>
        <begin position="1"/>
        <end position="18"/>
    </location>
</feature>
<proteinExistence type="predicted"/>
<comment type="caution">
    <text evidence="3">The sequence shown here is derived from an EMBL/GenBank/DDBJ whole genome shotgun (WGS) entry which is preliminary data.</text>
</comment>
<dbReference type="EMBL" id="JAUEPO010000003">
    <property type="protein sequence ID" value="KAK3328097.1"/>
    <property type="molecule type" value="Genomic_DNA"/>
</dbReference>